<organism evidence="2">
    <name type="scientific">Sesamum latifolium</name>
    <dbReference type="NCBI Taxonomy" id="2727402"/>
    <lineage>
        <taxon>Eukaryota</taxon>
        <taxon>Viridiplantae</taxon>
        <taxon>Streptophyta</taxon>
        <taxon>Embryophyta</taxon>
        <taxon>Tracheophyta</taxon>
        <taxon>Spermatophyta</taxon>
        <taxon>Magnoliopsida</taxon>
        <taxon>eudicotyledons</taxon>
        <taxon>Gunneridae</taxon>
        <taxon>Pentapetalae</taxon>
        <taxon>asterids</taxon>
        <taxon>lamiids</taxon>
        <taxon>Lamiales</taxon>
        <taxon>Pedaliaceae</taxon>
        <taxon>Sesamum</taxon>
    </lineage>
</organism>
<gene>
    <name evidence="2" type="ORF">Slati_3983000</name>
</gene>
<reference evidence="2" key="2">
    <citation type="journal article" date="2024" name="Plant">
        <title>Genomic evolution and insights into agronomic trait innovations of Sesamum species.</title>
        <authorList>
            <person name="Miao H."/>
            <person name="Wang L."/>
            <person name="Qu L."/>
            <person name="Liu H."/>
            <person name="Sun Y."/>
            <person name="Le M."/>
            <person name="Wang Q."/>
            <person name="Wei S."/>
            <person name="Zheng Y."/>
            <person name="Lin W."/>
            <person name="Duan Y."/>
            <person name="Cao H."/>
            <person name="Xiong S."/>
            <person name="Wang X."/>
            <person name="Wei L."/>
            <person name="Li C."/>
            <person name="Ma Q."/>
            <person name="Ju M."/>
            <person name="Zhao R."/>
            <person name="Li G."/>
            <person name="Mu C."/>
            <person name="Tian Q."/>
            <person name="Mei H."/>
            <person name="Zhang T."/>
            <person name="Gao T."/>
            <person name="Zhang H."/>
        </authorList>
    </citation>
    <scope>NUCLEOTIDE SEQUENCE</scope>
    <source>
        <strain evidence="2">KEN1</strain>
    </source>
</reference>
<proteinExistence type="predicted"/>
<feature type="region of interest" description="Disordered" evidence="1">
    <location>
        <begin position="1"/>
        <end position="30"/>
    </location>
</feature>
<protein>
    <submittedName>
        <fullName evidence="2">Uncharacterized protein</fullName>
    </submittedName>
</protein>
<dbReference type="AlphaFoldDB" id="A0AAW2TSZ1"/>
<accession>A0AAW2TSZ1</accession>
<comment type="caution">
    <text evidence="2">The sequence shown here is derived from an EMBL/GenBank/DDBJ whole genome shotgun (WGS) entry which is preliminary data.</text>
</comment>
<name>A0AAW2TSZ1_9LAMI</name>
<sequence length="51" mass="5473">MRVERADGGGSVGDGAGVRRTARPHGVTADGSCWGCGRRRRLRDERADDAF</sequence>
<evidence type="ECO:0000313" key="2">
    <source>
        <dbReference type="EMBL" id="KAL0406691.1"/>
    </source>
</evidence>
<reference evidence="2" key="1">
    <citation type="submission" date="2020-06" db="EMBL/GenBank/DDBJ databases">
        <authorList>
            <person name="Li T."/>
            <person name="Hu X."/>
            <person name="Zhang T."/>
            <person name="Song X."/>
            <person name="Zhang H."/>
            <person name="Dai N."/>
            <person name="Sheng W."/>
            <person name="Hou X."/>
            <person name="Wei L."/>
        </authorList>
    </citation>
    <scope>NUCLEOTIDE SEQUENCE</scope>
    <source>
        <strain evidence="2">KEN1</strain>
        <tissue evidence="2">Leaf</tissue>
    </source>
</reference>
<evidence type="ECO:0000256" key="1">
    <source>
        <dbReference type="SAM" id="MobiDB-lite"/>
    </source>
</evidence>
<dbReference type="EMBL" id="JACGWN010000014">
    <property type="protein sequence ID" value="KAL0406691.1"/>
    <property type="molecule type" value="Genomic_DNA"/>
</dbReference>